<feature type="domain" description="EGF-like" evidence="16">
    <location>
        <begin position="485"/>
        <end position="521"/>
    </location>
</feature>
<dbReference type="EMBL" id="CP092878">
    <property type="protein sequence ID" value="UYV78312.1"/>
    <property type="molecule type" value="Genomic_DNA"/>
</dbReference>
<feature type="domain" description="EGF-like" evidence="16">
    <location>
        <begin position="206"/>
        <end position="241"/>
    </location>
</feature>
<feature type="domain" description="EGF-like" evidence="16">
    <location>
        <begin position="663"/>
        <end position="699"/>
    </location>
</feature>
<feature type="disulfide bond" evidence="12">
    <location>
        <begin position="651"/>
        <end position="660"/>
    </location>
</feature>
<keyword evidence="14 15" id="KW-1133">Transmembrane helix</keyword>
<evidence type="ECO:0000256" key="4">
    <source>
        <dbReference type="ARBA" id="ARBA00022536"/>
    </source>
</evidence>
<dbReference type="PROSITE" id="PS01187">
    <property type="entry name" value="EGF_CA"/>
    <property type="match status" value="4"/>
</dbReference>
<feature type="disulfide bond" evidence="12">
    <location>
        <begin position="608"/>
        <end position="617"/>
    </location>
</feature>
<keyword evidence="4 12" id="KW-0245">EGF-like domain</keyword>
<evidence type="ECO:0000256" key="13">
    <source>
        <dbReference type="PROSITE-ProRule" id="PRU00377"/>
    </source>
</evidence>
<keyword evidence="5 14" id="KW-0732">Signal</keyword>
<keyword evidence="6 14" id="KW-0677">Repeat</keyword>
<evidence type="ECO:0000256" key="15">
    <source>
        <dbReference type="SAM" id="Phobius"/>
    </source>
</evidence>
<feature type="domain" description="EGF-like" evidence="16">
    <location>
        <begin position="701"/>
        <end position="737"/>
    </location>
</feature>
<evidence type="ECO:0000256" key="14">
    <source>
        <dbReference type="RuleBase" id="RU280815"/>
    </source>
</evidence>
<dbReference type="InterPro" id="IPR018097">
    <property type="entry name" value="EGF_Ca-bd_CS"/>
</dbReference>
<dbReference type="InterPro" id="IPR051022">
    <property type="entry name" value="Notch_Cell-Fate_Det"/>
</dbReference>
<keyword evidence="8" id="KW-0832">Ubl conjugation</keyword>
<dbReference type="InterPro" id="IPR001007">
    <property type="entry name" value="VWF_dom"/>
</dbReference>
<feature type="domain" description="EGF-like" evidence="16">
    <location>
        <begin position="281"/>
        <end position="320"/>
    </location>
</feature>
<feature type="disulfide bond" evidence="12">
    <location>
        <begin position="210"/>
        <end position="220"/>
    </location>
</feature>
<dbReference type="SUPFAM" id="SSF57184">
    <property type="entry name" value="Growth factor receptor domain"/>
    <property type="match status" value="2"/>
</dbReference>
<dbReference type="PROSITE" id="PS00022">
    <property type="entry name" value="EGF_1"/>
    <property type="match status" value="14"/>
</dbReference>
<dbReference type="InterPro" id="IPR000742">
    <property type="entry name" value="EGF"/>
</dbReference>
<evidence type="ECO:0000256" key="5">
    <source>
        <dbReference type="ARBA" id="ARBA00022729"/>
    </source>
</evidence>
<keyword evidence="14 15" id="KW-0812">Transmembrane</keyword>
<evidence type="ECO:0000256" key="10">
    <source>
        <dbReference type="ARBA" id="ARBA00023180"/>
    </source>
</evidence>
<dbReference type="Proteomes" id="UP001235939">
    <property type="component" value="Chromosome 16"/>
</dbReference>
<dbReference type="PROSITE" id="PS50184">
    <property type="entry name" value="VWFC_2"/>
    <property type="match status" value="1"/>
</dbReference>
<accession>A0ABY6LAZ1</accession>
<feature type="disulfide bond" evidence="12">
    <location>
        <begin position="231"/>
        <end position="240"/>
    </location>
</feature>
<dbReference type="Pfam" id="PF07645">
    <property type="entry name" value="EGF_CA"/>
    <property type="match status" value="1"/>
</dbReference>
<dbReference type="Pfam" id="PF23575">
    <property type="entry name" value="JAG1"/>
    <property type="match status" value="1"/>
</dbReference>
<comment type="similarity">
    <text evidence="11">Belongs to the protease inhibitor I19 family.</text>
</comment>
<feature type="domain" description="EGF-like" evidence="16">
    <location>
        <begin position="624"/>
        <end position="661"/>
    </location>
</feature>
<feature type="disulfide bond" evidence="12">
    <location>
        <begin position="727"/>
        <end position="736"/>
    </location>
</feature>
<evidence type="ECO:0000256" key="3">
    <source>
        <dbReference type="ARBA" id="ARBA00022525"/>
    </source>
</evidence>
<evidence type="ECO:0000256" key="11">
    <source>
        <dbReference type="ARBA" id="ARBA00029459"/>
    </source>
</evidence>
<dbReference type="InterPro" id="IPR001774">
    <property type="entry name" value="DSL"/>
</dbReference>
<dbReference type="InterPro" id="IPR049883">
    <property type="entry name" value="NOTCH1_EGF-like"/>
</dbReference>
<keyword evidence="10" id="KW-0325">Glycoprotein</keyword>
<dbReference type="SMART" id="SM00215">
    <property type="entry name" value="VWC_out"/>
    <property type="match status" value="1"/>
</dbReference>
<dbReference type="PANTHER" id="PTHR24049">
    <property type="entry name" value="CRUMBS FAMILY MEMBER"/>
    <property type="match status" value="1"/>
</dbReference>
<dbReference type="InterPro" id="IPR056986">
    <property type="entry name" value="JAG1_1/2_dom"/>
</dbReference>
<dbReference type="PROSITE" id="PS01186">
    <property type="entry name" value="EGF_2"/>
    <property type="match status" value="12"/>
</dbReference>
<dbReference type="PROSITE" id="PS51051">
    <property type="entry name" value="DSL"/>
    <property type="match status" value="1"/>
</dbReference>
<feature type="disulfide bond" evidence="12">
    <location>
        <begin position="310"/>
        <end position="319"/>
    </location>
</feature>
<dbReference type="Gene3D" id="2.10.25.140">
    <property type="match status" value="1"/>
</dbReference>
<evidence type="ECO:0000256" key="6">
    <source>
        <dbReference type="ARBA" id="ARBA00022737"/>
    </source>
</evidence>
<name>A0ABY6LAZ1_9ARAC</name>
<feature type="domain" description="EGF-like" evidence="16">
    <location>
        <begin position="322"/>
        <end position="358"/>
    </location>
</feature>
<feature type="disulfide bond" evidence="13">
    <location>
        <begin position="69"/>
        <end position="81"/>
    </location>
</feature>
<feature type="domain" description="EGF-like" evidence="16">
    <location>
        <begin position="166"/>
        <end position="204"/>
    </location>
</feature>
<comment type="subcellular location">
    <subcellularLocation>
        <location evidence="14">Membrane</location>
        <topology evidence="14">Single-pass type I membrane protein</topology>
    </subcellularLocation>
    <subcellularLocation>
        <location evidence="1">Secreted</location>
    </subcellularLocation>
</comment>
<keyword evidence="7" id="KW-0221">Differentiation</keyword>
<keyword evidence="2 14" id="KW-0217">Developmental protein</keyword>
<evidence type="ECO:0000259" key="18">
    <source>
        <dbReference type="PROSITE" id="PS51051"/>
    </source>
</evidence>
<sequence>MKEYLEARSSRLVADMREQVIESVVHSGLIHPNPEWHTLLHQGPAARIAYRIRVRCEQHHYGSTCTKYCRPRNDVFGHYECDDKGNKVCLPGWKDANCMTAVCKEGCHPVNGFCKRPDECQCRPGWKSELCDQCMPHPDCVHGYCNGAPWQCICDINWGGILCDQDLNFCGTHEPCKNGGTCEHVTLDEYVCTCPEGFSGKQCDIVENPCATGTCQHGECSDANGTYTCSCLPGWTGDRCHININDCSPTACANGGRCVDLVGSYRCECSPGWKGERCQQDVDECLETPQVCGPHSRACLNTAGGFQCVCQPGWSGERCEHNPDDCVRTRCQNGATCIDLVGDYHCACPPGFTGRQCQTNIDDCADFPCLNGGECVDHVGDFSCICPVGYRGPRCEVDDDPCNPNPCSNGASCVNLHQEYYCLCPRDFLGRNCSQPRCARFPCDAANPCDNNGPCGDHGKCISESTKTASCICKPGYSGPHCRENVDDCASTPCLNGGTCHDSVGSFRCTCAPGWRGATCNTGEEDRQFPLLNSSNQPAGCAEVNECDNHPCQNNGTCIDLLGNFTCQCAPGWQGPTCNTRVHLSCDATLCLNGGTCLAQGASFICQCASGWQGSNCQTPLLLPSPSCISNPCQNGGSCISKDVSFYYCQCAPGFTGSLCQFNKNDCDPNPCYNGGECIDGANWFRCQCKPGFSGPDCRININECASSPCSEGATCVDGIGSFQCLCPPHRTGLHCQEEVALSSGCLHRGKLWPVGSQWPEDCNLCSCYGGGVVACTQLWCGLPNCLPQVEPTEPITECTGRCGPSPEGEGGCLMPPCLPRGACQGNQSHVPDVGTCKPGVAEPGNNCARLTLSLDTALAPPGLTAEAVCMQLRRLPGLVRALGTERAAVLLCGVGGPPGSLELSLWVEGAPDPTTYQFLSRFARTLADLTSRGPHSSPTLKAILEIRLETSLLQQPESAGFLLPLMVSLISAVILAGCVGLAVWYYRRRRRDKHLATVVPSSKLEDLGPSLAEVSNNQNEENYRRYRNPLLQDIPNHIFKPPSCPDAHKNFSAPCCPKEIPEKDNNLLANQRRLAAKEVIV</sequence>
<dbReference type="SUPFAM" id="SSF57196">
    <property type="entry name" value="EGF/Laminin"/>
    <property type="match status" value="7"/>
</dbReference>
<evidence type="ECO:0000256" key="9">
    <source>
        <dbReference type="ARBA" id="ARBA00023157"/>
    </source>
</evidence>
<dbReference type="InterPro" id="IPR026219">
    <property type="entry name" value="Jagged/Serrate"/>
</dbReference>
<evidence type="ECO:0000259" key="16">
    <source>
        <dbReference type="PROSITE" id="PS50026"/>
    </source>
</evidence>
<dbReference type="SMART" id="SM00181">
    <property type="entry name" value="EGF"/>
    <property type="match status" value="16"/>
</dbReference>
<keyword evidence="20" id="KW-1185">Reference proteome</keyword>
<dbReference type="InterPro" id="IPR036201">
    <property type="entry name" value="Pacifastin_dom_sf"/>
</dbReference>
<dbReference type="InterPro" id="IPR001881">
    <property type="entry name" value="EGF-like_Ca-bd_dom"/>
</dbReference>
<evidence type="ECO:0000256" key="7">
    <source>
        <dbReference type="ARBA" id="ARBA00022782"/>
    </source>
</evidence>
<dbReference type="Pfam" id="PF00008">
    <property type="entry name" value="EGF"/>
    <property type="match status" value="11"/>
</dbReference>
<feature type="domain" description="DSL" evidence="18">
    <location>
        <begin position="54"/>
        <end position="98"/>
    </location>
</feature>
<feature type="transmembrane region" description="Helical" evidence="15">
    <location>
        <begin position="962"/>
        <end position="987"/>
    </location>
</feature>
<feature type="disulfide bond" evidence="13">
    <location>
        <begin position="89"/>
        <end position="98"/>
    </location>
</feature>
<dbReference type="PANTHER" id="PTHR24049:SF22">
    <property type="entry name" value="DROSOPHILA CRUMBS HOMOLOG"/>
    <property type="match status" value="1"/>
</dbReference>
<feature type="domain" description="EGF-like" evidence="16">
    <location>
        <begin position="398"/>
        <end position="434"/>
    </location>
</feature>
<organism evidence="19 20">
    <name type="scientific">Cordylochernes scorpioides</name>
    <dbReference type="NCBI Taxonomy" id="51811"/>
    <lineage>
        <taxon>Eukaryota</taxon>
        <taxon>Metazoa</taxon>
        <taxon>Ecdysozoa</taxon>
        <taxon>Arthropoda</taxon>
        <taxon>Chelicerata</taxon>
        <taxon>Arachnida</taxon>
        <taxon>Pseudoscorpiones</taxon>
        <taxon>Cheliferoidea</taxon>
        <taxon>Chernetidae</taxon>
        <taxon>Cordylochernes</taxon>
    </lineage>
</organism>
<evidence type="ECO:0000256" key="12">
    <source>
        <dbReference type="PROSITE-ProRule" id="PRU00076"/>
    </source>
</evidence>
<comment type="caution">
    <text evidence="12">Lacks conserved residue(s) required for the propagation of feature annotation.</text>
</comment>
<evidence type="ECO:0000259" key="17">
    <source>
        <dbReference type="PROSITE" id="PS50184"/>
    </source>
</evidence>
<proteinExistence type="inferred from homology"/>
<feature type="disulfide bond" evidence="12">
    <location>
        <begin position="473"/>
        <end position="482"/>
    </location>
</feature>
<feature type="disulfide bond" evidence="12">
    <location>
        <begin position="689"/>
        <end position="698"/>
    </location>
</feature>
<feature type="disulfide bond" evidence="12">
    <location>
        <begin position="569"/>
        <end position="578"/>
    </location>
</feature>
<feature type="domain" description="EGF-like" evidence="16">
    <location>
        <begin position="543"/>
        <end position="579"/>
    </location>
</feature>
<feature type="disulfide bond" evidence="12">
    <location>
        <begin position="424"/>
        <end position="433"/>
    </location>
</feature>
<dbReference type="Pfam" id="PF21700">
    <property type="entry name" value="EGF_DL_JAG"/>
    <property type="match status" value="1"/>
</dbReference>
<evidence type="ECO:0000313" key="19">
    <source>
        <dbReference type="EMBL" id="UYV78312.1"/>
    </source>
</evidence>
<keyword evidence="9 12" id="KW-1015">Disulfide bond</keyword>
<feature type="domain" description="EGF-like" evidence="16">
    <location>
        <begin position="360"/>
        <end position="396"/>
    </location>
</feature>
<feature type="domain" description="EGF-like" evidence="16">
    <location>
        <begin position="243"/>
        <end position="279"/>
    </location>
</feature>
<feature type="disulfide bond" evidence="12">
    <location>
        <begin position="194"/>
        <end position="203"/>
    </location>
</feature>
<dbReference type="SMART" id="SM00051">
    <property type="entry name" value="DSL"/>
    <property type="match status" value="1"/>
</dbReference>
<dbReference type="Gene3D" id="2.10.25.10">
    <property type="entry name" value="Laminin"/>
    <property type="match status" value="15"/>
</dbReference>
<dbReference type="SUPFAM" id="SSF57283">
    <property type="entry name" value="PMP inhibitors"/>
    <property type="match status" value="1"/>
</dbReference>
<feature type="disulfide bond" evidence="12">
    <location>
        <begin position="269"/>
        <end position="278"/>
    </location>
</feature>
<evidence type="ECO:0000256" key="8">
    <source>
        <dbReference type="ARBA" id="ARBA00022843"/>
    </source>
</evidence>
<dbReference type="Pfam" id="PF01414">
    <property type="entry name" value="DSL"/>
    <property type="match status" value="1"/>
</dbReference>
<feature type="domain" description="VWFC" evidence="17">
    <location>
        <begin position="744"/>
        <end position="804"/>
    </location>
</feature>
<dbReference type="InterPro" id="IPR009030">
    <property type="entry name" value="Growth_fac_rcpt_cys_sf"/>
</dbReference>
<feature type="disulfide bond" evidence="12">
    <location>
        <begin position="386"/>
        <end position="395"/>
    </location>
</feature>
<dbReference type="Pfam" id="PF12661">
    <property type="entry name" value="hEGF"/>
    <property type="match status" value="1"/>
</dbReference>
<dbReference type="InterPro" id="IPR013032">
    <property type="entry name" value="EGF-like_CS"/>
</dbReference>
<keyword evidence="3" id="KW-0964">Secreted</keyword>
<dbReference type="InterPro" id="IPR000152">
    <property type="entry name" value="EGF-type_Asp/Asn_hydroxyl_site"/>
</dbReference>
<dbReference type="CDD" id="cd00054">
    <property type="entry name" value="EGF_CA"/>
    <property type="match status" value="11"/>
</dbReference>
<evidence type="ECO:0000313" key="20">
    <source>
        <dbReference type="Proteomes" id="UP001235939"/>
    </source>
</evidence>
<dbReference type="PRINTS" id="PR02059">
    <property type="entry name" value="JAGGEDFAMILY"/>
</dbReference>
<feature type="disulfide bond" evidence="13">
    <location>
        <begin position="56"/>
        <end position="65"/>
    </location>
</feature>
<dbReference type="PRINTS" id="PR00010">
    <property type="entry name" value="EGFBLOOD"/>
</dbReference>
<gene>
    <name evidence="19" type="ORF">LAZ67_16000932</name>
</gene>
<dbReference type="PROSITE" id="PS00010">
    <property type="entry name" value="ASX_HYDROXYL"/>
    <property type="match status" value="10"/>
</dbReference>
<evidence type="ECO:0000256" key="2">
    <source>
        <dbReference type="ARBA" id="ARBA00022473"/>
    </source>
</evidence>
<keyword evidence="14 15" id="KW-0472">Membrane</keyword>
<evidence type="ECO:0000256" key="1">
    <source>
        <dbReference type="ARBA" id="ARBA00004613"/>
    </source>
</evidence>
<feature type="disulfide bond" evidence="12">
    <location>
        <begin position="511"/>
        <end position="520"/>
    </location>
</feature>
<feature type="domain" description="EGF-like" evidence="16">
    <location>
        <begin position="445"/>
        <end position="483"/>
    </location>
</feature>
<comment type="function">
    <text evidence="14">Putative Notch ligand involved in the mediation of Notch signaling.</text>
</comment>
<dbReference type="PROSITE" id="PS50026">
    <property type="entry name" value="EGF_3"/>
    <property type="match status" value="14"/>
</dbReference>
<feature type="domain" description="EGF-like" evidence="16">
    <location>
        <begin position="582"/>
        <end position="618"/>
    </location>
</feature>
<protein>
    <recommendedName>
        <fullName evidence="14">Delta-like protein</fullName>
    </recommendedName>
</protein>
<dbReference type="SMART" id="SM00179">
    <property type="entry name" value="EGF_CA"/>
    <property type="match status" value="14"/>
</dbReference>
<feature type="disulfide bond" evidence="12">
    <location>
        <begin position="348"/>
        <end position="357"/>
    </location>
</feature>
<reference evidence="19 20" key="1">
    <citation type="submission" date="2022-01" db="EMBL/GenBank/DDBJ databases">
        <title>A chromosomal length assembly of Cordylochernes scorpioides.</title>
        <authorList>
            <person name="Zeh D."/>
            <person name="Zeh J."/>
        </authorList>
    </citation>
    <scope>NUCLEOTIDE SEQUENCE [LARGE SCALE GENOMIC DNA]</scope>
    <source>
        <strain evidence="19">IN4F17</strain>
        <tissue evidence="19">Whole Body</tissue>
    </source>
</reference>